<comment type="subcellular location">
    <subcellularLocation>
        <location evidence="1">Membrane</location>
        <topology evidence="1">Multi-pass membrane protein</topology>
    </subcellularLocation>
</comment>
<sequence length="225" mass="23403">MPSPSERPRQSRGSAFKAAYVSAMLNAALMAMQIVIGLFAHSDGLVADGIHTLSDLAADGVVIAVLFLGAATASGRRAAPRDGSFPASLASLFIGVLLIGTAGDMLWHCIGPAAILTVSATVRASALIVALFVMFAKEALFRYMRAEAHRTHSSILLASAWHARLDAFSALVATLGIIGSMAGLPMLDHVAAGVIGLMILRMGYSNCWTALKDLSTRPLGNTAGQ</sequence>
<evidence type="ECO:0000259" key="7">
    <source>
        <dbReference type="Pfam" id="PF01545"/>
    </source>
</evidence>
<dbReference type="PANTHER" id="PTHR43840:SF15">
    <property type="entry name" value="MITOCHONDRIAL METAL TRANSPORTER 1-RELATED"/>
    <property type="match status" value="1"/>
</dbReference>
<dbReference type="Proteomes" id="UP000185151">
    <property type="component" value="Unassembled WGS sequence"/>
</dbReference>
<evidence type="ECO:0000313" key="9">
    <source>
        <dbReference type="Proteomes" id="UP000185151"/>
    </source>
</evidence>
<name>A0A1N6HZT1_9BURK</name>
<evidence type="ECO:0000256" key="4">
    <source>
        <dbReference type="ARBA" id="ARBA00022989"/>
    </source>
</evidence>
<evidence type="ECO:0000256" key="5">
    <source>
        <dbReference type="ARBA" id="ARBA00023136"/>
    </source>
</evidence>
<accession>A0A1N6HZT1</accession>
<dbReference type="AlphaFoldDB" id="A0A1N6HZT1"/>
<dbReference type="GO" id="GO:0008324">
    <property type="term" value="F:monoatomic cation transmembrane transporter activity"/>
    <property type="evidence" value="ECO:0007669"/>
    <property type="project" value="InterPro"/>
</dbReference>
<dbReference type="OrthoDB" id="9806522at2"/>
<dbReference type="EMBL" id="FSRU01000001">
    <property type="protein sequence ID" value="SIO25334.1"/>
    <property type="molecule type" value="Genomic_DNA"/>
</dbReference>
<dbReference type="Pfam" id="PF01545">
    <property type="entry name" value="Cation_efflux"/>
    <property type="match status" value="1"/>
</dbReference>
<evidence type="ECO:0000256" key="1">
    <source>
        <dbReference type="ARBA" id="ARBA00004141"/>
    </source>
</evidence>
<keyword evidence="4 6" id="KW-1133">Transmembrane helix</keyword>
<dbReference type="InterPro" id="IPR050291">
    <property type="entry name" value="CDF_Transporter"/>
</dbReference>
<feature type="transmembrane region" description="Helical" evidence="6">
    <location>
        <begin position="85"/>
        <end position="107"/>
    </location>
</feature>
<dbReference type="SUPFAM" id="SSF161111">
    <property type="entry name" value="Cation efflux protein transmembrane domain-like"/>
    <property type="match status" value="1"/>
</dbReference>
<feature type="transmembrane region" description="Helical" evidence="6">
    <location>
        <begin position="20"/>
        <end position="40"/>
    </location>
</feature>
<dbReference type="RefSeq" id="WP_074295262.1">
    <property type="nucleotide sequence ID" value="NZ_FSRU01000001.1"/>
</dbReference>
<feature type="transmembrane region" description="Helical" evidence="6">
    <location>
        <begin position="52"/>
        <end position="73"/>
    </location>
</feature>
<reference evidence="8 9" key="1">
    <citation type="submission" date="2016-11" db="EMBL/GenBank/DDBJ databases">
        <authorList>
            <person name="Jaros S."/>
            <person name="Januszkiewicz K."/>
            <person name="Wedrychowicz H."/>
        </authorList>
    </citation>
    <scope>NUCLEOTIDE SEQUENCE [LARGE SCALE GENOMIC DNA]</scope>
    <source>
        <strain evidence="8 9">GAS95</strain>
    </source>
</reference>
<evidence type="ECO:0000313" key="8">
    <source>
        <dbReference type="EMBL" id="SIO25334.1"/>
    </source>
</evidence>
<dbReference type="InterPro" id="IPR058533">
    <property type="entry name" value="Cation_efflux_TM"/>
</dbReference>
<keyword evidence="9" id="KW-1185">Reference proteome</keyword>
<protein>
    <submittedName>
        <fullName evidence="8">Cation diffusion facilitator family transporter</fullName>
    </submittedName>
</protein>
<dbReference type="PANTHER" id="PTHR43840">
    <property type="entry name" value="MITOCHONDRIAL METAL TRANSPORTER 1-RELATED"/>
    <property type="match status" value="1"/>
</dbReference>
<feature type="domain" description="Cation efflux protein transmembrane" evidence="7">
    <location>
        <begin position="20"/>
        <end position="214"/>
    </location>
</feature>
<evidence type="ECO:0000256" key="2">
    <source>
        <dbReference type="ARBA" id="ARBA00022448"/>
    </source>
</evidence>
<gene>
    <name evidence="8" type="ORF">SAMN05444165_1710</name>
</gene>
<evidence type="ECO:0000256" key="6">
    <source>
        <dbReference type="SAM" id="Phobius"/>
    </source>
</evidence>
<dbReference type="Gene3D" id="1.20.1510.10">
    <property type="entry name" value="Cation efflux protein transmembrane domain"/>
    <property type="match status" value="1"/>
</dbReference>
<evidence type="ECO:0000256" key="3">
    <source>
        <dbReference type="ARBA" id="ARBA00022692"/>
    </source>
</evidence>
<keyword evidence="2" id="KW-0813">Transport</keyword>
<feature type="transmembrane region" description="Helical" evidence="6">
    <location>
        <begin position="113"/>
        <end position="135"/>
    </location>
</feature>
<dbReference type="InterPro" id="IPR027469">
    <property type="entry name" value="Cation_efflux_TMD_sf"/>
</dbReference>
<proteinExistence type="predicted"/>
<keyword evidence="5 6" id="KW-0472">Membrane</keyword>
<keyword evidence="3 6" id="KW-0812">Transmembrane</keyword>
<organism evidence="8 9">
    <name type="scientific">Paraburkholderia phenazinium</name>
    <dbReference type="NCBI Taxonomy" id="60549"/>
    <lineage>
        <taxon>Bacteria</taxon>
        <taxon>Pseudomonadati</taxon>
        <taxon>Pseudomonadota</taxon>
        <taxon>Betaproteobacteria</taxon>
        <taxon>Burkholderiales</taxon>
        <taxon>Burkholderiaceae</taxon>
        <taxon>Paraburkholderia</taxon>
    </lineage>
</organism>
<dbReference type="GO" id="GO:0016020">
    <property type="term" value="C:membrane"/>
    <property type="evidence" value="ECO:0007669"/>
    <property type="project" value="UniProtKB-SubCell"/>
</dbReference>